<dbReference type="EMBL" id="AFXZ01000050">
    <property type="protein sequence ID" value="EGV42573.1"/>
    <property type="molecule type" value="Genomic_DNA"/>
</dbReference>
<dbReference type="eggNOG" id="COG0429">
    <property type="taxonomic scope" value="Bacteria"/>
</dbReference>
<name>G2EG04_9FLAO</name>
<dbReference type="PATRIC" id="fig|1046627.3.peg.2436"/>
<dbReference type="InterPro" id="IPR029058">
    <property type="entry name" value="AB_hydrolase_fold"/>
</dbReference>
<dbReference type="Gene3D" id="3.40.50.1820">
    <property type="entry name" value="alpha/beta hydrolase"/>
    <property type="match status" value="1"/>
</dbReference>
<accession>G2EG04</accession>
<dbReference type="OrthoDB" id="1095982at2"/>
<dbReference type="STRING" id="1046627.BZARG_1832"/>
<organism evidence="1 2">
    <name type="scientific">Bizionia argentinensis JUB59</name>
    <dbReference type="NCBI Taxonomy" id="1046627"/>
    <lineage>
        <taxon>Bacteria</taxon>
        <taxon>Pseudomonadati</taxon>
        <taxon>Bacteroidota</taxon>
        <taxon>Flavobacteriia</taxon>
        <taxon>Flavobacteriales</taxon>
        <taxon>Flavobacteriaceae</taxon>
        <taxon>Bizionia</taxon>
    </lineage>
</organism>
<dbReference type="RefSeq" id="WP_008638855.1">
    <property type="nucleotide sequence ID" value="NZ_AFXZ01000050.1"/>
</dbReference>
<evidence type="ECO:0000313" key="1">
    <source>
        <dbReference type="EMBL" id="EGV42573.1"/>
    </source>
</evidence>
<sequence>MKKMLKYISLIPFLFFTIFIFSQKNKDQNNLVSNESYNLYKPNNTQAVLLLFGSFPEDAASIENEFPITDLANEKNVAVAYLNFNRKLWLEESEKPQLAVTIKDLFITNNLPTDKIYIGGLSSGGSLALLIGNFLSQNLEYNLNPSGVFVVDSPIDLAALFRIAEGNIKRNFSEASVGESSFLFKYFNEQLGNPNEEIAPYEKYSAFTYETQNFQNLKELKNTKLRFYTEPDKTWWK</sequence>
<proteinExistence type="predicted"/>
<dbReference type="SUPFAM" id="SSF53474">
    <property type="entry name" value="alpha/beta-Hydrolases"/>
    <property type="match status" value="1"/>
</dbReference>
<comment type="caution">
    <text evidence="1">The sequence shown here is derived from an EMBL/GenBank/DDBJ whole genome shotgun (WGS) entry which is preliminary data.</text>
</comment>
<keyword evidence="2" id="KW-1185">Reference proteome</keyword>
<dbReference type="AlphaFoldDB" id="G2EG04"/>
<gene>
    <name evidence="1" type="ORF">BZARG_1832</name>
</gene>
<dbReference type="Proteomes" id="UP000003730">
    <property type="component" value="Unassembled WGS sequence"/>
</dbReference>
<reference evidence="1 2" key="1">
    <citation type="journal article" date="2008" name="Int. J. Syst. Evol. Microbiol.">
        <title>Bizionia argentinensis sp. nov., isolated from surface marine water in Antarctica.</title>
        <authorList>
            <person name="Bercovich A."/>
            <person name="Vazquez S.C."/>
            <person name="Yankilevich P."/>
            <person name="Coria S.H."/>
            <person name="Foti M."/>
            <person name="Hernandez E."/>
            <person name="Vidal A."/>
            <person name="Ruberto L."/>
            <person name="Melo C."/>
            <person name="Marenssi S."/>
            <person name="Criscuolo M."/>
            <person name="Memoli M."/>
            <person name="Arguelles M."/>
            <person name="Mac Cormack W.P."/>
        </authorList>
    </citation>
    <scope>NUCLEOTIDE SEQUENCE [LARGE SCALE GENOMIC DNA]</scope>
    <source>
        <strain evidence="1 2">JUB59</strain>
    </source>
</reference>
<evidence type="ECO:0008006" key="3">
    <source>
        <dbReference type="Google" id="ProtNLM"/>
    </source>
</evidence>
<protein>
    <recommendedName>
        <fullName evidence="3">Alpha/beta hydrolase</fullName>
    </recommendedName>
</protein>
<evidence type="ECO:0000313" key="2">
    <source>
        <dbReference type="Proteomes" id="UP000003730"/>
    </source>
</evidence>